<organism evidence="3 4">
    <name type="scientific">Halorarum salinum</name>
    <dbReference type="NCBI Taxonomy" id="2743089"/>
    <lineage>
        <taxon>Archaea</taxon>
        <taxon>Methanobacteriati</taxon>
        <taxon>Methanobacteriota</taxon>
        <taxon>Stenosarchaea group</taxon>
        <taxon>Halobacteria</taxon>
        <taxon>Halobacteriales</taxon>
        <taxon>Haloferacaceae</taxon>
        <taxon>Halorarum</taxon>
    </lineage>
</organism>
<keyword evidence="1" id="KW-0812">Transmembrane</keyword>
<evidence type="ECO:0000259" key="2">
    <source>
        <dbReference type="Pfam" id="PF04982"/>
    </source>
</evidence>
<feature type="transmembrane region" description="Helical" evidence="1">
    <location>
        <begin position="88"/>
        <end position="109"/>
    </location>
</feature>
<dbReference type="KEGG" id="halu:HUG12_18555"/>
<keyword evidence="4" id="KW-1185">Reference proteome</keyword>
<gene>
    <name evidence="3" type="ORF">HUG12_18555</name>
</gene>
<name>A0A7D5QDX6_9EURY</name>
<accession>A0A7D5QDX6</accession>
<protein>
    <submittedName>
        <fullName evidence="3">HPP family protein</fullName>
    </submittedName>
</protein>
<keyword evidence="1" id="KW-1133">Transmembrane helix</keyword>
<evidence type="ECO:0000256" key="1">
    <source>
        <dbReference type="SAM" id="Phobius"/>
    </source>
</evidence>
<feature type="domain" description="HPP transmembrane region" evidence="2">
    <location>
        <begin position="13"/>
        <end position="128"/>
    </location>
</feature>
<dbReference type="OrthoDB" id="167785at2157"/>
<dbReference type="AlphaFoldDB" id="A0A7D5QDX6"/>
<dbReference type="Proteomes" id="UP000509626">
    <property type="component" value="Chromosome"/>
</dbReference>
<proteinExistence type="predicted"/>
<evidence type="ECO:0000313" key="4">
    <source>
        <dbReference type="Proteomes" id="UP000509626"/>
    </source>
</evidence>
<dbReference type="InterPro" id="IPR058581">
    <property type="entry name" value="TM_HPP"/>
</dbReference>
<feature type="transmembrane region" description="Helical" evidence="1">
    <location>
        <begin position="121"/>
        <end position="147"/>
    </location>
</feature>
<keyword evidence="1" id="KW-0472">Membrane</keyword>
<dbReference type="GeneID" id="56039504"/>
<sequence>MQRTVTEATYAGALLAVAGTLAWITGRPLVFPSLGPSAYLLAADPGSTTDRELLGGHAVGVLAGLASYHSLAAGSGIFGGFAAGGTVAAHLIASAVASVVLTTAGMALTDTRHAPACATTLIVSLGLLPTLADALVIAVGVSGLYAASVVADRFGLSPSER</sequence>
<dbReference type="Pfam" id="PF04982">
    <property type="entry name" value="TM_HPP"/>
    <property type="match status" value="1"/>
</dbReference>
<dbReference type="EMBL" id="CP058579">
    <property type="protein sequence ID" value="QLG63620.1"/>
    <property type="molecule type" value="Genomic_DNA"/>
</dbReference>
<reference evidence="3 4" key="1">
    <citation type="submission" date="2020-06" db="EMBL/GenBank/DDBJ databases">
        <title>NJ-3-1, isolated from saline soil.</title>
        <authorList>
            <person name="Cui H.L."/>
            <person name="Shi X."/>
        </authorList>
    </citation>
    <scope>NUCLEOTIDE SEQUENCE [LARGE SCALE GENOMIC DNA]</scope>
    <source>
        <strain evidence="3 4">NJ-3-1</strain>
    </source>
</reference>
<evidence type="ECO:0000313" key="3">
    <source>
        <dbReference type="EMBL" id="QLG63620.1"/>
    </source>
</evidence>
<dbReference type="RefSeq" id="WP_179270204.1">
    <property type="nucleotide sequence ID" value="NZ_CP058579.1"/>
</dbReference>